<feature type="compositionally biased region" description="Basic and acidic residues" evidence="1">
    <location>
        <begin position="60"/>
        <end position="81"/>
    </location>
</feature>
<comment type="caution">
    <text evidence="2">The sequence shown here is derived from an EMBL/GenBank/DDBJ whole genome shotgun (WGS) entry which is preliminary data.</text>
</comment>
<evidence type="ECO:0000313" key="3">
    <source>
        <dbReference type="Proteomes" id="UP000682811"/>
    </source>
</evidence>
<feature type="compositionally biased region" description="Basic and acidic residues" evidence="1">
    <location>
        <begin position="38"/>
        <end position="49"/>
    </location>
</feature>
<dbReference type="AlphaFoldDB" id="A0A919YMY1"/>
<protein>
    <submittedName>
        <fullName evidence="2">Uncharacterized protein</fullName>
    </submittedName>
</protein>
<evidence type="ECO:0000313" key="2">
    <source>
        <dbReference type="EMBL" id="GIO51555.1"/>
    </source>
</evidence>
<name>A0A919YMY1_9BACL</name>
<dbReference type="EMBL" id="BORT01000057">
    <property type="protein sequence ID" value="GIO51555.1"/>
    <property type="molecule type" value="Genomic_DNA"/>
</dbReference>
<reference evidence="2 3" key="1">
    <citation type="submission" date="2021-03" db="EMBL/GenBank/DDBJ databases">
        <title>Antimicrobial resistance genes in bacteria isolated from Japanese honey, and their potential for conferring macrolide and lincosamide resistance in the American foulbrood pathogen Paenibacillus larvae.</title>
        <authorList>
            <person name="Okamoto M."/>
            <person name="Kumagai M."/>
            <person name="Kanamori H."/>
            <person name="Takamatsu D."/>
        </authorList>
    </citation>
    <scope>NUCLEOTIDE SEQUENCE [LARGE SCALE GENOMIC DNA]</scope>
    <source>
        <strain evidence="2 3">J34TS1</strain>
    </source>
</reference>
<proteinExistence type="predicted"/>
<keyword evidence="3" id="KW-1185">Reference proteome</keyword>
<feature type="region of interest" description="Disordered" evidence="1">
    <location>
        <begin position="38"/>
        <end position="88"/>
    </location>
</feature>
<evidence type="ECO:0000256" key="1">
    <source>
        <dbReference type="SAM" id="MobiDB-lite"/>
    </source>
</evidence>
<sequence>MAKVYAPNQQYSGLSAGVMFVNGVGETDNPHLLEWFESKGYEVEKDPDTKLGQPTDSPDPESKKDPNDGDKAEGKAAEKPSKGTKSGK</sequence>
<gene>
    <name evidence="2" type="ORF">J34TS1_63200</name>
</gene>
<accession>A0A919YMY1</accession>
<organism evidence="2 3">
    <name type="scientific">Paenibacillus azoreducens</name>
    <dbReference type="NCBI Taxonomy" id="116718"/>
    <lineage>
        <taxon>Bacteria</taxon>
        <taxon>Bacillati</taxon>
        <taxon>Bacillota</taxon>
        <taxon>Bacilli</taxon>
        <taxon>Bacillales</taxon>
        <taxon>Paenibacillaceae</taxon>
        <taxon>Paenibacillus</taxon>
    </lineage>
</organism>
<dbReference type="RefSeq" id="WP_212981531.1">
    <property type="nucleotide sequence ID" value="NZ_AP025343.1"/>
</dbReference>
<dbReference type="Proteomes" id="UP000682811">
    <property type="component" value="Unassembled WGS sequence"/>
</dbReference>